<dbReference type="Proteomes" id="UP000192505">
    <property type="component" value="Unassembled WGS sequence"/>
</dbReference>
<gene>
    <name evidence="2" type="ORF">BWK72_10765</name>
</gene>
<dbReference type="NCBIfam" id="TIGR01841">
    <property type="entry name" value="phasin"/>
    <property type="match status" value="1"/>
</dbReference>
<dbReference type="InterPro" id="IPR010127">
    <property type="entry name" value="Phasin_subfam-1"/>
</dbReference>
<comment type="caution">
    <text evidence="2">The sequence shown here is derived from an EMBL/GenBank/DDBJ whole genome shotgun (WGS) entry which is preliminary data.</text>
</comment>
<accession>A0A1W9KUM0</accession>
<evidence type="ECO:0000313" key="3">
    <source>
        <dbReference type="Proteomes" id="UP000192505"/>
    </source>
</evidence>
<evidence type="ECO:0000313" key="2">
    <source>
        <dbReference type="EMBL" id="OQW88202.1"/>
    </source>
</evidence>
<dbReference type="Pfam" id="PF09361">
    <property type="entry name" value="Phasin_2"/>
    <property type="match status" value="1"/>
</dbReference>
<organism evidence="2 3">
    <name type="scientific">Rhodoferax ferrireducens</name>
    <dbReference type="NCBI Taxonomy" id="192843"/>
    <lineage>
        <taxon>Bacteria</taxon>
        <taxon>Pseudomonadati</taxon>
        <taxon>Pseudomonadota</taxon>
        <taxon>Betaproteobacteria</taxon>
        <taxon>Burkholderiales</taxon>
        <taxon>Comamonadaceae</taxon>
        <taxon>Rhodoferax</taxon>
    </lineage>
</organism>
<dbReference type="AlphaFoldDB" id="A0A1W9KUM0"/>
<dbReference type="SUPFAM" id="SSF47857">
    <property type="entry name" value="Apolipophorin-III"/>
    <property type="match status" value="1"/>
</dbReference>
<reference evidence="2 3" key="1">
    <citation type="submission" date="2017-01" db="EMBL/GenBank/DDBJ databases">
        <title>Novel large sulfur bacteria in the metagenomes of groundwater-fed chemosynthetic microbial mats in the Lake Huron basin.</title>
        <authorList>
            <person name="Sharrar A.M."/>
            <person name="Flood B.E."/>
            <person name="Bailey J.V."/>
            <person name="Jones D.S."/>
            <person name="Biddanda B."/>
            <person name="Ruberg S.A."/>
            <person name="Marcus D.N."/>
            <person name="Dick G.J."/>
        </authorList>
    </citation>
    <scope>NUCLEOTIDE SEQUENCE [LARGE SCALE GENOMIC DNA]</scope>
    <source>
        <strain evidence="2">A7</strain>
    </source>
</reference>
<feature type="domain" description="Phasin" evidence="1">
    <location>
        <begin position="6"/>
        <end position="102"/>
    </location>
</feature>
<proteinExistence type="predicted"/>
<evidence type="ECO:0000259" key="1">
    <source>
        <dbReference type="Pfam" id="PF09361"/>
    </source>
</evidence>
<sequence length="181" mass="18754">MNMTLDQMTATTKANLDTVNGLSTKSFAGFEKMVELNMAAAKAIMTESFEFAQTLLAAKDVQQVMALQTGLVAPMAEKAAAYGRHVYGIAIETSAEFTKAMEGKAAENQKAFTQAMDSMTKNAPAGTESAVAVLKSALASSQSAIESAQNTAKKALAMAESNVSAVTEQALSAAAAVSKKA</sequence>
<dbReference type="EMBL" id="MTEI01000005">
    <property type="protein sequence ID" value="OQW88202.1"/>
    <property type="molecule type" value="Genomic_DNA"/>
</dbReference>
<protein>
    <submittedName>
        <fullName evidence="2">Phasin (PHA-granule associated protein)</fullName>
    </submittedName>
</protein>
<dbReference type="InterPro" id="IPR018968">
    <property type="entry name" value="Phasin"/>
</dbReference>
<name>A0A1W9KUM0_9BURK</name>